<evidence type="ECO:0000313" key="5">
    <source>
        <dbReference type="RefSeq" id="XP_024879660.1"/>
    </source>
</evidence>
<organism evidence="4 5">
    <name type="scientific">Temnothorax curvispinosus</name>
    <dbReference type="NCBI Taxonomy" id="300111"/>
    <lineage>
        <taxon>Eukaryota</taxon>
        <taxon>Metazoa</taxon>
        <taxon>Ecdysozoa</taxon>
        <taxon>Arthropoda</taxon>
        <taxon>Hexapoda</taxon>
        <taxon>Insecta</taxon>
        <taxon>Pterygota</taxon>
        <taxon>Neoptera</taxon>
        <taxon>Endopterygota</taxon>
        <taxon>Hymenoptera</taxon>
        <taxon>Apocrita</taxon>
        <taxon>Aculeata</taxon>
        <taxon>Formicoidea</taxon>
        <taxon>Formicidae</taxon>
        <taxon>Myrmicinae</taxon>
        <taxon>Temnothorax</taxon>
    </lineage>
</organism>
<sequence length="700" mass="79433">IMRNIHCVTALNWVERFVELRGLQKLMEVASEMEEYKCESSMDITFSTRAIISVCLAEIYKNVYYDAAKEKFTNTINEFIKDKLLSPSTESKVRVVVVLTTLIFGPIEIADAIIFKEGMVEMILAMAETDDVLQEKVVCECIVAAMTKYKEANVFICRGVNILEKLYQSEDDSIRVRALVGLCKLNRFEASTRGCTTIELFPRGATKELAMVCNRFLINPTKEDMRKWAIKGLSYLTSDTEVKEKLIEDQRSFKRVVQAMIELAKTNDQSVLYAVVTTLVNLCNAYDDEELIPEMKELLTFALSRRFLVRHGKLNSIKFVSNRRCALAKAGVTSALVNLAKTDSKNCKELIARVFNAICSVEESREMVVEQGGTKALLSLALDGTDNGKKEASQALVRLGLTIRPEVAFPGQIIMDVIRPIMNFLNPECSIWDHATLLVLCKLASVNDNMREHIFKEEVFQKIEGFLYKEDHNLRCASITLINILVSNREFAIQYFKQDNSRVKYLMLLCKDENQNVSRSAASALAWLTAANEEACKKVFDSNTWLESLRFLLINPYCDIRERGIIIVINMMRSAIDVAAKLMETDIMELLRALSKNDTVQNKELAFIALEVAAERERREALLNMIRLGCDKARRSGQLDLLKIMQSEYMAKCWSRNTTELSSTVIAMFGSLREVRYFIRLHAVSCTGRGSLPTGWNNQP</sequence>
<evidence type="ECO:0000256" key="1">
    <source>
        <dbReference type="ARBA" id="ARBA00004496"/>
    </source>
</evidence>
<dbReference type="GO" id="GO:0005737">
    <property type="term" value="C:cytoplasm"/>
    <property type="evidence" value="ECO:0007669"/>
    <property type="project" value="UniProtKB-SubCell"/>
</dbReference>
<proteinExistence type="predicted"/>
<dbReference type="SUPFAM" id="SSF48371">
    <property type="entry name" value="ARM repeat"/>
    <property type="match status" value="1"/>
</dbReference>
<dbReference type="OrthoDB" id="199930at2759"/>
<evidence type="ECO:0000313" key="4">
    <source>
        <dbReference type="Proteomes" id="UP000504618"/>
    </source>
</evidence>
<dbReference type="InterPro" id="IPR016024">
    <property type="entry name" value="ARM-type_fold"/>
</dbReference>
<feature type="domain" description="UNC-45/Cro1/She4 central" evidence="3">
    <location>
        <begin position="44"/>
        <end position="185"/>
    </location>
</feature>
<keyword evidence="4" id="KW-1185">Reference proteome</keyword>
<dbReference type="InterPro" id="IPR024660">
    <property type="entry name" value="UCS_central_dom"/>
</dbReference>
<keyword evidence="2" id="KW-0963">Cytoplasm</keyword>
<accession>A0A6J1QG50</accession>
<dbReference type="PANTHER" id="PTHR45994:SF1">
    <property type="entry name" value="FI21225P1"/>
    <property type="match status" value="1"/>
</dbReference>
<dbReference type="InterPro" id="IPR011989">
    <property type="entry name" value="ARM-like"/>
</dbReference>
<dbReference type="Proteomes" id="UP000504618">
    <property type="component" value="Unplaced"/>
</dbReference>
<comment type="subcellular location">
    <subcellularLocation>
        <location evidence="1">Cytoplasm</location>
    </subcellularLocation>
</comment>
<dbReference type="Gene3D" id="1.25.10.10">
    <property type="entry name" value="Leucine-rich Repeat Variant"/>
    <property type="match status" value="2"/>
</dbReference>
<feature type="non-terminal residue" evidence="5">
    <location>
        <position position="1"/>
    </location>
</feature>
<dbReference type="PANTHER" id="PTHR45994">
    <property type="entry name" value="FI21225P1"/>
    <property type="match status" value="1"/>
</dbReference>
<gene>
    <name evidence="5" type="primary">LOC112459666</name>
</gene>
<evidence type="ECO:0000256" key="2">
    <source>
        <dbReference type="ARBA" id="ARBA00022490"/>
    </source>
</evidence>
<dbReference type="GeneID" id="112459666"/>
<protein>
    <submittedName>
        <fullName evidence="5">Protein unc-45 homolog B-like</fullName>
    </submittedName>
</protein>
<dbReference type="GO" id="GO:0051879">
    <property type="term" value="F:Hsp90 protein binding"/>
    <property type="evidence" value="ECO:0007669"/>
    <property type="project" value="TreeGrafter"/>
</dbReference>
<dbReference type="AlphaFoldDB" id="A0A6J1QG50"/>
<dbReference type="Pfam" id="PF11701">
    <property type="entry name" value="UNC45-central"/>
    <property type="match status" value="1"/>
</dbReference>
<dbReference type="RefSeq" id="XP_024879660.1">
    <property type="nucleotide sequence ID" value="XM_025023892.1"/>
</dbReference>
<evidence type="ECO:0000259" key="3">
    <source>
        <dbReference type="Pfam" id="PF11701"/>
    </source>
</evidence>
<name>A0A6J1QG50_9HYME</name>
<reference evidence="5" key="1">
    <citation type="submission" date="2025-08" db="UniProtKB">
        <authorList>
            <consortium name="RefSeq"/>
        </authorList>
    </citation>
    <scope>IDENTIFICATION</scope>
    <source>
        <tissue evidence="5">Whole body</tissue>
    </source>
</reference>